<feature type="region of interest" description="Disordered" evidence="1">
    <location>
        <begin position="290"/>
        <end position="318"/>
    </location>
</feature>
<organism evidence="2 3">
    <name type="scientific">Euphydryas editha</name>
    <name type="common">Edith's checkerspot</name>
    <dbReference type="NCBI Taxonomy" id="104508"/>
    <lineage>
        <taxon>Eukaryota</taxon>
        <taxon>Metazoa</taxon>
        <taxon>Ecdysozoa</taxon>
        <taxon>Arthropoda</taxon>
        <taxon>Hexapoda</taxon>
        <taxon>Insecta</taxon>
        <taxon>Pterygota</taxon>
        <taxon>Neoptera</taxon>
        <taxon>Endopterygota</taxon>
        <taxon>Lepidoptera</taxon>
        <taxon>Glossata</taxon>
        <taxon>Ditrysia</taxon>
        <taxon>Papilionoidea</taxon>
        <taxon>Nymphalidae</taxon>
        <taxon>Nymphalinae</taxon>
        <taxon>Euphydryas</taxon>
    </lineage>
</organism>
<evidence type="ECO:0000313" key="3">
    <source>
        <dbReference type="Proteomes" id="UP001153954"/>
    </source>
</evidence>
<dbReference type="EMBL" id="CAKOGL010000014">
    <property type="protein sequence ID" value="CAH2094386.1"/>
    <property type="molecule type" value="Genomic_DNA"/>
</dbReference>
<comment type="caution">
    <text evidence="2">The sequence shown here is derived from an EMBL/GenBank/DDBJ whole genome shotgun (WGS) entry which is preliminary data.</text>
</comment>
<protein>
    <submittedName>
        <fullName evidence="2">Uncharacterized protein</fullName>
    </submittedName>
</protein>
<dbReference type="Proteomes" id="UP001153954">
    <property type="component" value="Unassembled WGS sequence"/>
</dbReference>
<keyword evidence="3" id="KW-1185">Reference proteome</keyword>
<reference evidence="2" key="1">
    <citation type="submission" date="2022-03" db="EMBL/GenBank/DDBJ databases">
        <authorList>
            <person name="Tunstrom K."/>
        </authorList>
    </citation>
    <scope>NUCLEOTIDE SEQUENCE</scope>
</reference>
<sequence>MCFVHSGIECKDEVFAAHQLQHADLKPVVAPTVPAPAQQISVSTEPGNGAIVATILPEEERPIPVTELIFAPRKKEMNKGFLMFSQDEGLTSEWHMNRKGLVLKDEPEDLTHLAPTAGDACIPLENSPFDMFDEFILSDNYCSLLGDDLTNGSPVDSLIGDSLLSSPEPQENESSCEQSSLLTELSLDAFDSNRSDNDIDDGHSPFIPTTDELPLLAPAVMWGALPDNVSQARPQPSEAQTSAPALQRLLVAPPTGPPPQDLITNIYSDQGLIPSKSISTWDTGVKRVLKQEEEPTAKRAKRSPSPAPPPRSPSSSVLMNLLDTHPEAKKQINQQSPNYRLIMNSQRVPQSPVNRNIPISVINILHSTSNKPVMRDNTSMTNGQIIRPTISNPMSPLTLNVVSPMYSLPPSPNTPNYSPAISPVPKDRVLSPYSTPQSLSPAGSYQMYSPNRLLSPTGAMQGYDPYLTNKMQSSPEFLTQPNEMLLDSNIPPLSTDFWPDSNIFNNQSTSDLLIAFDDVKLV</sequence>
<accession>A0AAU9U8U7</accession>
<evidence type="ECO:0000256" key="1">
    <source>
        <dbReference type="SAM" id="MobiDB-lite"/>
    </source>
</evidence>
<gene>
    <name evidence="2" type="ORF">EEDITHA_LOCUS9956</name>
</gene>
<name>A0AAU9U8U7_EUPED</name>
<proteinExistence type="predicted"/>
<dbReference type="AlphaFoldDB" id="A0AAU9U8U7"/>
<evidence type="ECO:0000313" key="2">
    <source>
        <dbReference type="EMBL" id="CAH2094386.1"/>
    </source>
</evidence>